<organism evidence="3 4">
    <name type="scientific">Porcisia hertigi</name>
    <dbReference type="NCBI Taxonomy" id="2761500"/>
    <lineage>
        <taxon>Eukaryota</taxon>
        <taxon>Discoba</taxon>
        <taxon>Euglenozoa</taxon>
        <taxon>Kinetoplastea</taxon>
        <taxon>Metakinetoplastina</taxon>
        <taxon>Trypanosomatida</taxon>
        <taxon>Trypanosomatidae</taxon>
        <taxon>Leishmaniinae</taxon>
        <taxon>Porcisia</taxon>
    </lineage>
</organism>
<feature type="compositionally biased region" description="Polar residues" evidence="1">
    <location>
        <begin position="396"/>
        <end position="411"/>
    </location>
</feature>
<feature type="region of interest" description="Disordered" evidence="1">
    <location>
        <begin position="571"/>
        <end position="590"/>
    </location>
</feature>
<feature type="region of interest" description="Disordered" evidence="1">
    <location>
        <begin position="1011"/>
        <end position="1049"/>
    </location>
</feature>
<feature type="compositionally biased region" description="Polar residues" evidence="1">
    <location>
        <begin position="370"/>
        <end position="386"/>
    </location>
</feature>
<comment type="caution">
    <text evidence="3">The sequence shown here is derived from an EMBL/GenBank/DDBJ whole genome shotgun (WGS) entry which is preliminary data.</text>
</comment>
<feature type="compositionally biased region" description="Polar residues" evidence="1">
    <location>
        <begin position="744"/>
        <end position="756"/>
    </location>
</feature>
<dbReference type="RefSeq" id="XP_067757988.1">
    <property type="nucleotide sequence ID" value="XM_067902571.1"/>
</dbReference>
<gene>
    <name evidence="3" type="ORF">JKF63_06622</name>
</gene>
<feature type="compositionally biased region" description="Low complexity" evidence="1">
    <location>
        <begin position="471"/>
        <end position="488"/>
    </location>
</feature>
<dbReference type="InterPro" id="IPR036869">
    <property type="entry name" value="J_dom_sf"/>
</dbReference>
<dbReference type="InterPro" id="IPR001623">
    <property type="entry name" value="DnaJ_domain"/>
</dbReference>
<feature type="compositionally biased region" description="Low complexity" evidence="1">
    <location>
        <begin position="187"/>
        <end position="225"/>
    </location>
</feature>
<feature type="region of interest" description="Disordered" evidence="1">
    <location>
        <begin position="112"/>
        <end position="250"/>
    </location>
</feature>
<sequence>MADGRHYEVLCVANFSTPEEVRVAYRSLALKYHPDKNLDDPTAVERFRAVSRAYEVLSNEETKQRYDLALRAALSSSGPHTSGVAVGQGGTNPYAMKPPSMSDIYRELYQRQAARASTRNRTSSAPPQSTHESSSQYTKEQQEHFRKQERARQQELRRQREKERKEQRDRERRALRKEQERQKELNQQRWCQHQQQQVYPPRASTRTTSASDSVIYASGSSSASPRVRRGASRTYTTERSSSNRKVCASKAAVPGTPVRLTSVRSGVSTPRTPRAVWFSTAAAKAAASPGCAEVGASGSPSPSFACREGESADPEGVRGYSSGRCYTPLATPPGNDTSLDEGLDRTSNHGSHACSTVRAEGPEEAYSTRVPHSSHTASASLSQPVSVLSGAGGAEAQQTKPTQPSADATHTVSDERSGEETLTGRGGTRQSPSSSHRLATRSRTVNGRGPVLPSSTSATTPRRWFTPRSFTGSHTTGATASLSSTAPSPRRRSSTPRVATLSQATRNGRSPSSSAGATMTRARASNSLNKNSSLNNGGSSGSGPGHAPAIRKASSTPNLTDAEMLAKKRREALEKEKERQRAARLTEEGRQLRRLARAASAATKKSAEKPPSFEEQLMYLIQDETSERDQLIEREEELARRRLHRQHTAVTLPVVLRHSLSALMTEEKLRRNGLLQVCRIERSWYYLFFDERLDRLYVEGREGRDWRQIAEREAAGAYHVQRVCQRRAPVLTKETSHSHRLFGSSHQTLRSGQGMSATGARHPMLASAAGTIARYHINSPINDDAAQFEELCDLGVQHSRNHPQFYRQPPPPAQQQQQQQQQPDECSSPFSRSRTSATAAAISIGTLGSRRDGASDSDSVGFPVTKSMSSSAHPVSSLSVATRLPGRDASPKVSMRASLCALPELYDYFASSALTDRTVFSATTSTNGEAKMSVVVAERHALALFSEEAHRRSALVTQQHQEEMSLRRRRAAALHRVFAKDKESAVKHAQRCALMDVAALKAQLRILQRKVGDHSSPHDFESDSKPLPHVATSPQRPETPFAGASAVTESSANSISSDVDALTASNHRSSLSPQPRLTAKGAGEACSPSSISVGPFSPVNTATTAVAGRSGWTALLDSDIEG</sequence>
<feature type="compositionally biased region" description="Basic and acidic residues" evidence="1">
    <location>
        <begin position="140"/>
        <end position="186"/>
    </location>
</feature>
<reference evidence="3 4" key="1">
    <citation type="submission" date="2021-02" db="EMBL/GenBank/DDBJ databases">
        <title>Porcisia hertigi Genome sequencing and assembly.</title>
        <authorList>
            <person name="Almutairi H."/>
            <person name="Gatherer D."/>
        </authorList>
    </citation>
    <scope>NUCLEOTIDE SEQUENCE [LARGE SCALE GENOMIC DNA]</scope>
    <source>
        <strain evidence="3 4">C119</strain>
    </source>
</reference>
<feature type="compositionally biased region" description="Basic and acidic residues" evidence="1">
    <location>
        <begin position="1011"/>
        <end position="1026"/>
    </location>
</feature>
<dbReference type="GeneID" id="94292648"/>
<feature type="compositionally biased region" description="Low complexity" evidence="1">
    <location>
        <begin position="814"/>
        <end position="823"/>
    </location>
</feature>
<feature type="domain" description="J" evidence="2">
    <location>
        <begin position="5"/>
        <end position="70"/>
    </location>
</feature>
<dbReference type="KEGG" id="phet:94292648"/>
<protein>
    <recommendedName>
        <fullName evidence="2">J domain-containing protein</fullName>
    </recommendedName>
</protein>
<name>A0A836IY56_9TRYP</name>
<feature type="compositionally biased region" description="Polar residues" evidence="1">
    <location>
        <begin position="1064"/>
        <end position="1075"/>
    </location>
</feature>
<dbReference type="SUPFAM" id="SSF46565">
    <property type="entry name" value="Chaperone J-domain"/>
    <property type="match status" value="1"/>
</dbReference>
<feature type="compositionally biased region" description="Low complexity" evidence="1">
    <location>
        <begin position="525"/>
        <end position="537"/>
    </location>
</feature>
<dbReference type="AlphaFoldDB" id="A0A836IY56"/>
<feature type="compositionally biased region" description="Polar residues" evidence="1">
    <location>
        <begin position="234"/>
        <end position="244"/>
    </location>
</feature>
<dbReference type="Proteomes" id="UP000674318">
    <property type="component" value="Unassembled WGS sequence"/>
</dbReference>
<dbReference type="PRINTS" id="PR00625">
    <property type="entry name" value="JDOMAIN"/>
</dbReference>
<dbReference type="InterPro" id="IPR052812">
    <property type="entry name" value="Plant_DnaJ_domain"/>
</dbReference>
<evidence type="ECO:0000259" key="2">
    <source>
        <dbReference type="PROSITE" id="PS50076"/>
    </source>
</evidence>
<keyword evidence="4" id="KW-1185">Reference proteome</keyword>
<feature type="compositionally biased region" description="Polar residues" evidence="1">
    <location>
        <begin position="1087"/>
        <end position="1097"/>
    </location>
</feature>
<dbReference type="InterPro" id="IPR018253">
    <property type="entry name" value="DnaJ_domain_CS"/>
</dbReference>
<dbReference type="EMBL" id="JAFJZO010000018">
    <property type="protein sequence ID" value="KAG5507673.1"/>
    <property type="molecule type" value="Genomic_DNA"/>
</dbReference>
<evidence type="ECO:0000313" key="4">
    <source>
        <dbReference type="Proteomes" id="UP000674318"/>
    </source>
</evidence>
<dbReference type="PROSITE" id="PS00636">
    <property type="entry name" value="DNAJ_1"/>
    <property type="match status" value="1"/>
</dbReference>
<evidence type="ECO:0000313" key="3">
    <source>
        <dbReference type="EMBL" id="KAG5507673.1"/>
    </source>
</evidence>
<proteinExistence type="predicted"/>
<dbReference type="CDD" id="cd06257">
    <property type="entry name" value="DnaJ"/>
    <property type="match status" value="1"/>
</dbReference>
<feature type="region of interest" description="Disordered" evidence="1">
    <location>
        <begin position="1064"/>
        <end position="1097"/>
    </location>
</feature>
<dbReference type="Pfam" id="PF00226">
    <property type="entry name" value="DnaJ"/>
    <property type="match status" value="1"/>
</dbReference>
<feature type="region of interest" description="Disordered" evidence="1">
    <location>
        <begin position="305"/>
        <end position="561"/>
    </location>
</feature>
<dbReference type="SMART" id="SM00271">
    <property type="entry name" value="DnaJ"/>
    <property type="match status" value="1"/>
</dbReference>
<feature type="compositionally biased region" description="Polar residues" evidence="1">
    <location>
        <begin position="115"/>
        <end position="139"/>
    </location>
</feature>
<dbReference type="PANTHER" id="PTHR44272:SF3">
    <property type="entry name" value="J DOMAIN-CONTAINING PROTEIN"/>
    <property type="match status" value="1"/>
</dbReference>
<dbReference type="OrthoDB" id="10250354at2759"/>
<dbReference type="PANTHER" id="PTHR44272">
    <property type="entry name" value="DNAJ DOMAIN (PROKARYOTIC HEAT SHOCK PROTEIN)"/>
    <property type="match status" value="1"/>
</dbReference>
<feature type="compositionally biased region" description="Polar residues" evidence="1">
    <location>
        <begin position="501"/>
        <end position="517"/>
    </location>
</feature>
<feature type="compositionally biased region" description="Polar residues" evidence="1">
    <location>
        <begin position="430"/>
        <end position="445"/>
    </location>
</feature>
<evidence type="ECO:0000256" key="1">
    <source>
        <dbReference type="SAM" id="MobiDB-lite"/>
    </source>
</evidence>
<feature type="region of interest" description="Disordered" evidence="1">
    <location>
        <begin position="75"/>
        <end position="99"/>
    </location>
</feature>
<accession>A0A836IY56</accession>
<dbReference type="Gene3D" id="1.10.287.110">
    <property type="entry name" value="DnaJ domain"/>
    <property type="match status" value="1"/>
</dbReference>
<feature type="region of interest" description="Disordered" evidence="1">
    <location>
        <begin position="735"/>
        <end position="758"/>
    </location>
</feature>
<feature type="region of interest" description="Disordered" evidence="1">
    <location>
        <begin position="801"/>
        <end position="890"/>
    </location>
</feature>
<feature type="compositionally biased region" description="Low complexity" evidence="1">
    <location>
        <begin position="831"/>
        <end position="844"/>
    </location>
</feature>
<dbReference type="PROSITE" id="PS50076">
    <property type="entry name" value="DNAJ_2"/>
    <property type="match status" value="1"/>
</dbReference>
<feature type="compositionally biased region" description="Low complexity" evidence="1">
    <location>
        <begin position="867"/>
        <end position="879"/>
    </location>
</feature>